<gene>
    <name evidence="3" type="ORF">HMPREF0658_1040</name>
</gene>
<keyword evidence="4" id="KW-1185">Reference proteome</keyword>
<keyword evidence="1" id="KW-0812">Transmembrane</keyword>
<keyword evidence="1" id="KW-0472">Membrane</keyword>
<feature type="transmembrane region" description="Helical" evidence="1">
    <location>
        <begin position="74"/>
        <end position="91"/>
    </location>
</feature>
<dbReference type="Proteomes" id="UP000004394">
    <property type="component" value="Unassembled WGS sequence"/>
</dbReference>
<dbReference type="PANTHER" id="PTHR34220">
    <property type="entry name" value="SENSOR HISTIDINE KINASE YPDA"/>
    <property type="match status" value="1"/>
</dbReference>
<accession>E0NS89</accession>
<dbReference type="GO" id="GO:0016020">
    <property type="term" value="C:membrane"/>
    <property type="evidence" value="ECO:0007669"/>
    <property type="project" value="InterPro"/>
</dbReference>
<evidence type="ECO:0000313" key="4">
    <source>
        <dbReference type="Proteomes" id="UP000004394"/>
    </source>
</evidence>
<dbReference type="AlphaFoldDB" id="E0NS89"/>
<dbReference type="InterPro" id="IPR050640">
    <property type="entry name" value="Bact_2-comp_sensor_kinase"/>
</dbReference>
<keyword evidence="1" id="KW-1133">Transmembrane helix</keyword>
<dbReference type="RefSeq" id="WP_006948984.1">
    <property type="nucleotide sequence ID" value="NZ_BAJI01000021.1"/>
</dbReference>
<dbReference type="InterPro" id="IPR036890">
    <property type="entry name" value="HATPase_C_sf"/>
</dbReference>
<dbReference type="HOGENOM" id="CLU_020473_1_0_10"/>
<keyword evidence="3" id="KW-0418">Kinase</keyword>
<evidence type="ECO:0000259" key="2">
    <source>
        <dbReference type="Pfam" id="PF06580"/>
    </source>
</evidence>
<dbReference type="STRING" id="862515.HMPREF0658_1040"/>
<keyword evidence="3" id="KW-0808">Transferase</keyword>
<feature type="transmembrane region" description="Helical" evidence="1">
    <location>
        <begin position="45"/>
        <end position="62"/>
    </location>
</feature>
<evidence type="ECO:0000313" key="3">
    <source>
        <dbReference type="EMBL" id="EFM02052.1"/>
    </source>
</evidence>
<organism evidence="3 4">
    <name type="scientific">Hoylesella marshii DSM 16973 = JCM 13450</name>
    <dbReference type="NCBI Taxonomy" id="862515"/>
    <lineage>
        <taxon>Bacteria</taxon>
        <taxon>Pseudomonadati</taxon>
        <taxon>Bacteroidota</taxon>
        <taxon>Bacteroidia</taxon>
        <taxon>Bacteroidales</taxon>
        <taxon>Prevotellaceae</taxon>
        <taxon>Hoylesella</taxon>
    </lineage>
</organism>
<protein>
    <submittedName>
        <fullName evidence="3">Histidine kinase</fullName>
    </submittedName>
</protein>
<dbReference type="eggNOG" id="COG2972">
    <property type="taxonomic scope" value="Bacteria"/>
</dbReference>
<sequence length="363" mass="42315">MSKRLLRREWLLLQAIVWIVLFLMPLVFSDPNDNMTLSGYLIRSIWPLAMIFVFYVNYLWLAPQYINQHGDKRTFWIVNACLVVAMAAILGQCNEYGRQLSKKERMMKHHIIRLESDDNMKNIYIMFVRDVFSLSVAAAIANSIIMYQRLKMAELARKEAEAARADAELKALRWQINPHFLLNTLNNIYALAAFDTDKAQSAIMQLGKMLRHILYDNQQQLVNLRNEVEFLHNYINLMKIRLSSTVDITEEIKIPNPCSLQVAPLIFISLIENAFKHGVSSTEHSYIKVKIIADTTHIICDIENSYHPKTEQDHSGHGIGLLQVQRRLDLSYPGSYEWKKEIDQERNCYQSKIIIYDTKLRNH</sequence>
<dbReference type="BioCyc" id="PMAR862515-HMP:GMOO-1057-MONOMER"/>
<dbReference type="OrthoDB" id="9809908at2"/>
<dbReference type="SUPFAM" id="SSF55874">
    <property type="entry name" value="ATPase domain of HSP90 chaperone/DNA topoisomerase II/histidine kinase"/>
    <property type="match status" value="1"/>
</dbReference>
<dbReference type="Gene3D" id="3.30.565.10">
    <property type="entry name" value="Histidine kinase-like ATPase, C-terminal domain"/>
    <property type="match status" value="1"/>
</dbReference>
<dbReference type="GO" id="GO:0000155">
    <property type="term" value="F:phosphorelay sensor kinase activity"/>
    <property type="evidence" value="ECO:0007669"/>
    <property type="project" value="InterPro"/>
</dbReference>
<feature type="domain" description="Signal transduction histidine kinase internal region" evidence="2">
    <location>
        <begin position="167"/>
        <end position="244"/>
    </location>
</feature>
<proteinExistence type="predicted"/>
<dbReference type="Pfam" id="PF06580">
    <property type="entry name" value="His_kinase"/>
    <property type="match status" value="1"/>
</dbReference>
<dbReference type="PANTHER" id="PTHR34220:SF7">
    <property type="entry name" value="SENSOR HISTIDINE KINASE YPDA"/>
    <property type="match status" value="1"/>
</dbReference>
<reference evidence="3" key="1">
    <citation type="submission" date="2010-07" db="EMBL/GenBank/DDBJ databases">
        <authorList>
            <person name="Muzny D."/>
            <person name="Qin X."/>
            <person name="Deng J."/>
            <person name="Jiang H."/>
            <person name="Liu Y."/>
            <person name="Qu J."/>
            <person name="Song X.-Z."/>
            <person name="Zhang L."/>
            <person name="Thornton R."/>
            <person name="Coyle M."/>
            <person name="Francisco L."/>
            <person name="Jackson L."/>
            <person name="Javaid M."/>
            <person name="Korchina V."/>
            <person name="Kovar C."/>
            <person name="Mata R."/>
            <person name="Mathew T."/>
            <person name="Ngo R."/>
            <person name="Nguyen L."/>
            <person name="Nguyen N."/>
            <person name="Okwuonu G."/>
            <person name="Ongeri F."/>
            <person name="Pham C."/>
            <person name="Simmons D."/>
            <person name="Wilczek-Boney K."/>
            <person name="Hale W."/>
            <person name="Jakkamsetti A."/>
            <person name="Pham P."/>
            <person name="Ruth R."/>
            <person name="San Lucas F."/>
            <person name="Warren J."/>
            <person name="Zhang J."/>
            <person name="Zhao Z."/>
            <person name="Zhou C."/>
            <person name="Zhu D."/>
            <person name="Lee S."/>
            <person name="Bess C."/>
            <person name="Blankenburg K."/>
            <person name="Forbes L."/>
            <person name="Fu Q."/>
            <person name="Gubbala S."/>
            <person name="Hirani K."/>
            <person name="Jayaseelan J.C."/>
            <person name="Lara F."/>
            <person name="Munidasa M."/>
            <person name="Palculict T."/>
            <person name="Patil S."/>
            <person name="Pu L.-L."/>
            <person name="Saada N."/>
            <person name="Tang L."/>
            <person name="Weissenberger G."/>
            <person name="Zhu Y."/>
            <person name="Hemphill L."/>
            <person name="Shang Y."/>
            <person name="Youmans B."/>
            <person name="Ayvaz T."/>
            <person name="Ross M."/>
            <person name="Santibanez J."/>
            <person name="Aqrawi P."/>
            <person name="Gross S."/>
            <person name="Joshi V."/>
            <person name="Fowler G."/>
            <person name="Nazareth L."/>
            <person name="Reid J."/>
            <person name="Worley K."/>
            <person name="Petrosino J."/>
            <person name="Highlander S."/>
            <person name="Gibbs R."/>
        </authorList>
    </citation>
    <scope>NUCLEOTIDE SEQUENCE [LARGE SCALE GENOMIC DNA]</scope>
    <source>
        <strain evidence="3">DSM 16973</strain>
    </source>
</reference>
<name>E0NS89_9BACT</name>
<feature type="transmembrane region" description="Helical" evidence="1">
    <location>
        <begin position="123"/>
        <end position="147"/>
    </location>
</feature>
<dbReference type="InterPro" id="IPR010559">
    <property type="entry name" value="Sig_transdc_His_kin_internal"/>
</dbReference>
<evidence type="ECO:0000256" key="1">
    <source>
        <dbReference type="SAM" id="Phobius"/>
    </source>
</evidence>
<comment type="caution">
    <text evidence="3">The sequence shown here is derived from an EMBL/GenBank/DDBJ whole genome shotgun (WGS) entry which is preliminary data.</text>
</comment>
<dbReference type="EMBL" id="AEEI01000034">
    <property type="protein sequence ID" value="EFM02052.1"/>
    <property type="molecule type" value="Genomic_DNA"/>
</dbReference>